<dbReference type="Proteomes" id="UP000886998">
    <property type="component" value="Unassembled WGS sequence"/>
</dbReference>
<organism evidence="1 2">
    <name type="scientific">Trichonephila inaurata madagascariensis</name>
    <dbReference type="NCBI Taxonomy" id="2747483"/>
    <lineage>
        <taxon>Eukaryota</taxon>
        <taxon>Metazoa</taxon>
        <taxon>Ecdysozoa</taxon>
        <taxon>Arthropoda</taxon>
        <taxon>Chelicerata</taxon>
        <taxon>Arachnida</taxon>
        <taxon>Araneae</taxon>
        <taxon>Araneomorphae</taxon>
        <taxon>Entelegynae</taxon>
        <taxon>Araneoidea</taxon>
        <taxon>Nephilidae</taxon>
        <taxon>Trichonephila</taxon>
        <taxon>Trichonephila inaurata</taxon>
    </lineage>
</organism>
<sequence>MDVRFRRMALVSIRTSSNTKPFTLNLSDLTFNHSDLILNQYYSDTKTISSLSQTTRGTVKGFTPTAICTGCTTTCFKKFWAPYHPKASIGYVYGAQQKALFKRFFRYLPVVDVLESPCFKNIPEPKNCKIILNGHRNVHDQKLPLAL</sequence>
<proteinExistence type="predicted"/>
<accession>A0A8X6MBC4</accession>
<gene>
    <name evidence="1" type="ORF">TNIN_145601</name>
</gene>
<reference evidence="1" key="1">
    <citation type="submission" date="2020-08" db="EMBL/GenBank/DDBJ databases">
        <title>Multicomponent nature underlies the extraordinary mechanical properties of spider dragline silk.</title>
        <authorList>
            <person name="Kono N."/>
            <person name="Nakamura H."/>
            <person name="Mori M."/>
            <person name="Yoshida Y."/>
            <person name="Ohtoshi R."/>
            <person name="Malay A.D."/>
            <person name="Moran D.A.P."/>
            <person name="Tomita M."/>
            <person name="Numata K."/>
            <person name="Arakawa K."/>
        </authorList>
    </citation>
    <scope>NUCLEOTIDE SEQUENCE</scope>
</reference>
<evidence type="ECO:0000313" key="2">
    <source>
        <dbReference type="Proteomes" id="UP000886998"/>
    </source>
</evidence>
<dbReference type="AlphaFoldDB" id="A0A8X6MBC4"/>
<dbReference type="EMBL" id="BMAV01024956">
    <property type="protein sequence ID" value="GFS37308.1"/>
    <property type="molecule type" value="Genomic_DNA"/>
</dbReference>
<protein>
    <submittedName>
        <fullName evidence="1">Uncharacterized protein</fullName>
    </submittedName>
</protein>
<keyword evidence="2" id="KW-1185">Reference proteome</keyword>
<comment type="caution">
    <text evidence="1">The sequence shown here is derived from an EMBL/GenBank/DDBJ whole genome shotgun (WGS) entry which is preliminary data.</text>
</comment>
<name>A0A8X6MBC4_9ARAC</name>
<evidence type="ECO:0000313" key="1">
    <source>
        <dbReference type="EMBL" id="GFS37308.1"/>
    </source>
</evidence>